<evidence type="ECO:0000256" key="7">
    <source>
        <dbReference type="RuleBase" id="RU000477"/>
    </source>
</evidence>
<dbReference type="InterPro" id="IPR023271">
    <property type="entry name" value="Aquaporin-like"/>
</dbReference>
<comment type="subcellular location">
    <subcellularLocation>
        <location evidence="1">Membrane</location>
        <topology evidence="1">Multi-pass membrane protein</topology>
    </subcellularLocation>
</comment>
<dbReference type="RefSeq" id="WP_105002155.1">
    <property type="nucleotide sequence ID" value="NZ_MQVX01000001.1"/>
</dbReference>
<keyword evidence="5 8" id="KW-1133">Transmembrane helix</keyword>
<evidence type="ECO:0000256" key="2">
    <source>
        <dbReference type="ARBA" id="ARBA00006175"/>
    </source>
</evidence>
<dbReference type="GO" id="GO:0015254">
    <property type="term" value="F:glycerol channel activity"/>
    <property type="evidence" value="ECO:0007669"/>
    <property type="project" value="TreeGrafter"/>
</dbReference>
<evidence type="ECO:0000256" key="5">
    <source>
        <dbReference type="ARBA" id="ARBA00022989"/>
    </source>
</evidence>
<dbReference type="PANTHER" id="PTHR43829:SF9">
    <property type="entry name" value="AQUAPORIN-9"/>
    <property type="match status" value="1"/>
</dbReference>
<dbReference type="InterPro" id="IPR000425">
    <property type="entry name" value="MIP"/>
</dbReference>
<feature type="transmembrane region" description="Helical" evidence="8">
    <location>
        <begin position="39"/>
        <end position="59"/>
    </location>
</feature>
<dbReference type="InterPro" id="IPR050363">
    <property type="entry name" value="MIP/Aquaporin"/>
</dbReference>
<proteinExistence type="inferred from homology"/>
<dbReference type="PROSITE" id="PS00221">
    <property type="entry name" value="MIP"/>
    <property type="match status" value="1"/>
</dbReference>
<keyword evidence="3 7" id="KW-0813">Transport</keyword>
<reference evidence="10" key="1">
    <citation type="submission" date="2016-11" db="EMBL/GenBank/DDBJ databases">
        <title>Trade-off between light-utilization and light-protection in marine flavobacteria.</title>
        <authorList>
            <person name="Kumagai Y."/>
            <person name="Yoshizawa S."/>
            <person name="Kogure K."/>
        </authorList>
    </citation>
    <scope>NUCLEOTIDE SEQUENCE [LARGE SCALE GENOMIC DNA]</scope>
    <source>
        <strain evidence="10">SG-18</strain>
    </source>
</reference>
<comment type="similarity">
    <text evidence="2 7">Belongs to the MIP/aquaporin (TC 1.A.8) family.</text>
</comment>
<dbReference type="EMBL" id="MQVX01000001">
    <property type="protein sequence ID" value="PQJ16483.1"/>
    <property type="molecule type" value="Genomic_DNA"/>
</dbReference>
<dbReference type="SUPFAM" id="SSF81338">
    <property type="entry name" value="Aquaporin-like"/>
    <property type="match status" value="1"/>
</dbReference>
<dbReference type="NCBIfam" id="TIGR00861">
    <property type="entry name" value="MIP"/>
    <property type="match status" value="1"/>
</dbReference>
<dbReference type="Proteomes" id="UP000239366">
    <property type="component" value="Unassembled WGS sequence"/>
</dbReference>
<dbReference type="GO" id="GO:0005886">
    <property type="term" value="C:plasma membrane"/>
    <property type="evidence" value="ECO:0007669"/>
    <property type="project" value="TreeGrafter"/>
</dbReference>
<accession>A0A2S7T980</accession>
<protein>
    <submittedName>
        <fullName evidence="9">Aquaporin</fullName>
    </submittedName>
</protein>
<dbReference type="PRINTS" id="PR00783">
    <property type="entry name" value="MINTRINSICP"/>
</dbReference>
<feature type="transmembrane region" description="Helical" evidence="8">
    <location>
        <begin position="137"/>
        <end position="154"/>
    </location>
</feature>
<dbReference type="Pfam" id="PF00230">
    <property type="entry name" value="MIP"/>
    <property type="match status" value="1"/>
</dbReference>
<dbReference type="Gene3D" id="1.20.1080.10">
    <property type="entry name" value="Glycerol uptake facilitator protein"/>
    <property type="match status" value="1"/>
</dbReference>
<dbReference type="AlphaFoldDB" id="A0A2S7T980"/>
<dbReference type="OrthoDB" id="9807293at2"/>
<keyword evidence="4 7" id="KW-0812">Transmembrane</keyword>
<feature type="transmembrane region" description="Helical" evidence="8">
    <location>
        <begin position="174"/>
        <end position="195"/>
    </location>
</feature>
<dbReference type="InterPro" id="IPR022357">
    <property type="entry name" value="MIP_CS"/>
</dbReference>
<feature type="transmembrane region" description="Helical" evidence="8">
    <location>
        <begin position="89"/>
        <end position="107"/>
    </location>
</feature>
<comment type="caution">
    <text evidence="9">The sequence shown here is derived from an EMBL/GenBank/DDBJ whole genome shotgun (WGS) entry which is preliminary data.</text>
</comment>
<evidence type="ECO:0000313" key="10">
    <source>
        <dbReference type="Proteomes" id="UP000239366"/>
    </source>
</evidence>
<evidence type="ECO:0000313" key="9">
    <source>
        <dbReference type="EMBL" id="PQJ16483.1"/>
    </source>
</evidence>
<organism evidence="9 10">
    <name type="scientific">Aureicoccus marinus</name>
    <dbReference type="NCBI Taxonomy" id="754435"/>
    <lineage>
        <taxon>Bacteria</taxon>
        <taxon>Pseudomonadati</taxon>
        <taxon>Bacteroidota</taxon>
        <taxon>Flavobacteriia</taxon>
        <taxon>Flavobacteriales</taxon>
        <taxon>Flavobacteriaceae</taxon>
        <taxon>Aureicoccus</taxon>
    </lineage>
</organism>
<dbReference type="PANTHER" id="PTHR43829">
    <property type="entry name" value="AQUAPORIN OR AQUAGLYCEROPORIN RELATED"/>
    <property type="match status" value="1"/>
</dbReference>
<evidence type="ECO:0000256" key="1">
    <source>
        <dbReference type="ARBA" id="ARBA00004141"/>
    </source>
</evidence>
<sequence>MTAFTAEILGTFLLILLGCGVNANVLLEKTKGNRGQGDGWMVITTGWAMAVYIGVVVAGPYSGAHLNPAVTLGLAFAGEFSLYDVPTYVGAQFIGAMLGAFLVWLLYRDHYNATKDAGLVRGSFCTDPAVPNTLSNLFSEAIGTFVLVFVVLYFSDAKIVDSNALIGLGSVGAIPVAFLVWAIGLSLGGTTGYAINPARDLGPRIIHAIVPIKGKTHSNWGYSWIPVVGPALGGLLAAGLNHYLEGNLPF</sequence>
<gene>
    <name evidence="9" type="ORF">BST99_12855</name>
</gene>
<keyword evidence="6 8" id="KW-0472">Membrane</keyword>
<evidence type="ECO:0000256" key="3">
    <source>
        <dbReference type="ARBA" id="ARBA00022448"/>
    </source>
</evidence>
<keyword evidence="10" id="KW-1185">Reference proteome</keyword>
<feature type="transmembrane region" description="Helical" evidence="8">
    <location>
        <begin position="222"/>
        <end position="244"/>
    </location>
</feature>
<evidence type="ECO:0000256" key="8">
    <source>
        <dbReference type="SAM" id="Phobius"/>
    </source>
</evidence>
<name>A0A2S7T980_9FLAO</name>
<evidence type="ECO:0000256" key="6">
    <source>
        <dbReference type="ARBA" id="ARBA00023136"/>
    </source>
</evidence>
<evidence type="ECO:0000256" key="4">
    <source>
        <dbReference type="ARBA" id="ARBA00022692"/>
    </source>
</evidence>